<keyword evidence="7 8" id="KW-0093">Biotin biosynthesis</keyword>
<evidence type="ECO:0000256" key="2">
    <source>
        <dbReference type="ARBA" id="ARBA00004746"/>
    </source>
</evidence>
<keyword evidence="11" id="KW-1185">Reference proteome</keyword>
<dbReference type="HAMAP" id="MF_00835">
    <property type="entry name" value="BioC"/>
    <property type="match status" value="1"/>
</dbReference>
<comment type="catalytic activity">
    <reaction evidence="1 8">
        <text>malonyl-[ACP] + S-adenosyl-L-methionine = malonyl-[ACP] methyl ester + S-adenosyl-L-homocysteine</text>
        <dbReference type="Rhea" id="RHEA:17105"/>
        <dbReference type="Rhea" id="RHEA-COMP:9623"/>
        <dbReference type="Rhea" id="RHEA-COMP:9954"/>
        <dbReference type="ChEBI" id="CHEBI:57856"/>
        <dbReference type="ChEBI" id="CHEBI:59789"/>
        <dbReference type="ChEBI" id="CHEBI:78449"/>
        <dbReference type="ChEBI" id="CHEBI:78845"/>
        <dbReference type="EC" id="2.1.1.197"/>
    </reaction>
</comment>
<dbReference type="GO" id="GO:0010340">
    <property type="term" value="F:carboxyl-O-methyltransferase activity"/>
    <property type="evidence" value="ECO:0007669"/>
    <property type="project" value="UniProtKB-UniRule"/>
</dbReference>
<evidence type="ECO:0000256" key="3">
    <source>
        <dbReference type="ARBA" id="ARBA00012327"/>
    </source>
</evidence>
<gene>
    <name evidence="8" type="primary">bioC</name>
    <name evidence="10" type="ordered locus">Ping_1922</name>
</gene>
<dbReference type="SUPFAM" id="SSF53335">
    <property type="entry name" value="S-adenosyl-L-methionine-dependent methyltransferases"/>
    <property type="match status" value="1"/>
</dbReference>
<sequence length="279" mass="31450">MEYIERFMTNSVKFTIDKIAVANSFSKAASHYDQFAQLQRDIGNKLFTSLSSLETCSLENREPGTCLDLGCGTGYFSEKLINEQKIKSIICFDLSSGMLNFLQHNRDLSLCCIQGDMDFIPFSDNQFSTIFSNLAVQWSSDLSQMLIQLKRILVSGGELNFSTLLAGSLKELSDAWLTLDHYPHTNTFLTLANIQDMLEKVGFTKVTIKTETITLYYKNVLDLMRDLKGIGANQVHGHHLHKSQGRSLINKLELGYAKDKTRSGLLPLSYQVCYIKAVK</sequence>
<dbReference type="InterPro" id="IPR011814">
    <property type="entry name" value="BioC"/>
</dbReference>
<evidence type="ECO:0000256" key="5">
    <source>
        <dbReference type="ARBA" id="ARBA00022679"/>
    </source>
</evidence>
<dbReference type="Gene3D" id="3.40.50.150">
    <property type="entry name" value="Vaccinia Virus protein VP39"/>
    <property type="match status" value="1"/>
</dbReference>
<dbReference type="EMBL" id="CP000510">
    <property type="protein sequence ID" value="ABM03694.1"/>
    <property type="molecule type" value="Genomic_DNA"/>
</dbReference>
<dbReference type="GO" id="GO:0102130">
    <property type="term" value="F:malonyl-CoA methyltransferase activity"/>
    <property type="evidence" value="ECO:0007669"/>
    <property type="project" value="UniProtKB-EC"/>
</dbReference>
<dbReference type="UniPathway" id="UPA00078"/>
<dbReference type="InterPro" id="IPR013216">
    <property type="entry name" value="Methyltransf_11"/>
</dbReference>
<dbReference type="CDD" id="cd02440">
    <property type="entry name" value="AdoMet_MTases"/>
    <property type="match status" value="1"/>
</dbReference>
<dbReference type="eggNOG" id="COG2226">
    <property type="taxonomic scope" value="Bacteria"/>
</dbReference>
<keyword evidence="5 8" id="KW-0808">Transferase</keyword>
<dbReference type="GO" id="GO:0009102">
    <property type="term" value="P:biotin biosynthetic process"/>
    <property type="evidence" value="ECO:0007669"/>
    <property type="project" value="UniProtKB-UniRule"/>
</dbReference>
<keyword evidence="4 8" id="KW-0489">Methyltransferase</keyword>
<dbReference type="InterPro" id="IPR029063">
    <property type="entry name" value="SAM-dependent_MTases_sf"/>
</dbReference>
<comment type="similarity">
    <text evidence="8">Belongs to the methyltransferase superfamily.</text>
</comment>
<evidence type="ECO:0000256" key="8">
    <source>
        <dbReference type="HAMAP-Rule" id="MF_00835"/>
    </source>
</evidence>
<protein>
    <recommendedName>
        <fullName evidence="3 8">Malonyl-[acyl-carrier protein] O-methyltransferase</fullName>
        <shortName evidence="8">Malonyl-ACP O-methyltransferase</shortName>
        <ecNumber evidence="3 8">2.1.1.197</ecNumber>
    </recommendedName>
    <alternativeName>
        <fullName evidence="8">Biotin synthesis protein BioC</fullName>
    </alternativeName>
</protein>
<dbReference type="PANTHER" id="PTHR13090:SF1">
    <property type="entry name" value="ARGININE-HYDROXYLASE NDUFAF5, MITOCHONDRIAL"/>
    <property type="match status" value="1"/>
</dbReference>
<dbReference type="Proteomes" id="UP000000639">
    <property type="component" value="Chromosome"/>
</dbReference>
<evidence type="ECO:0000256" key="7">
    <source>
        <dbReference type="ARBA" id="ARBA00022756"/>
    </source>
</evidence>
<dbReference type="NCBIfam" id="TIGR02072">
    <property type="entry name" value="BioC"/>
    <property type="match status" value="1"/>
</dbReference>
<evidence type="ECO:0000256" key="1">
    <source>
        <dbReference type="ARBA" id="ARBA00000852"/>
    </source>
</evidence>
<evidence type="ECO:0000313" key="10">
    <source>
        <dbReference type="EMBL" id="ABM03694.1"/>
    </source>
</evidence>
<reference evidence="10 11" key="1">
    <citation type="submission" date="2007-01" db="EMBL/GenBank/DDBJ databases">
        <title>Complete sequence of Psychromonas ingrahamii 37.</title>
        <authorList>
            <consortium name="US DOE Joint Genome Institute"/>
            <person name="Copeland A."/>
            <person name="Lucas S."/>
            <person name="Lapidus A."/>
            <person name="Barry K."/>
            <person name="Detter J.C."/>
            <person name="Glavina del Rio T."/>
            <person name="Hammon N."/>
            <person name="Israni S."/>
            <person name="Dalin E."/>
            <person name="Tice H."/>
            <person name="Pitluck S."/>
            <person name="Thompson L.S."/>
            <person name="Brettin T."/>
            <person name="Bruce D."/>
            <person name="Han C."/>
            <person name="Tapia R."/>
            <person name="Schmutz J."/>
            <person name="Larimer F."/>
            <person name="Land M."/>
            <person name="Hauser L."/>
            <person name="Kyrpides N."/>
            <person name="Ivanova N."/>
            <person name="Staley J."/>
            <person name="Richardson P."/>
        </authorList>
    </citation>
    <scope>NUCLEOTIDE SEQUENCE [LARGE SCALE GENOMIC DNA]</scope>
    <source>
        <strain evidence="10 11">37</strain>
    </source>
</reference>
<dbReference type="GO" id="GO:0032259">
    <property type="term" value="P:methylation"/>
    <property type="evidence" value="ECO:0007669"/>
    <property type="project" value="UniProtKB-KW"/>
</dbReference>
<proteinExistence type="inferred from homology"/>
<comment type="function">
    <text evidence="8">Converts the free carboxyl group of a malonyl-thioester to its methyl ester by transfer of a methyl group from S-adenosyl-L-methionine (SAM). It allows to synthesize pimeloyl-ACP via the fatty acid synthetic pathway.</text>
</comment>
<dbReference type="EC" id="2.1.1.197" evidence="3 8"/>
<feature type="domain" description="Methyltransferase type 11" evidence="9">
    <location>
        <begin position="67"/>
        <end position="159"/>
    </location>
</feature>
<evidence type="ECO:0000259" key="9">
    <source>
        <dbReference type="Pfam" id="PF08241"/>
    </source>
</evidence>
<dbReference type="InterPro" id="IPR050602">
    <property type="entry name" value="Malonyl-ACP_OMT"/>
</dbReference>
<dbReference type="STRING" id="357804.Ping_1922"/>
<dbReference type="HOGENOM" id="CLU_046586_2_2_6"/>
<dbReference type="AlphaFoldDB" id="A1SW29"/>
<evidence type="ECO:0000313" key="11">
    <source>
        <dbReference type="Proteomes" id="UP000000639"/>
    </source>
</evidence>
<dbReference type="Pfam" id="PF08241">
    <property type="entry name" value="Methyltransf_11"/>
    <property type="match status" value="1"/>
</dbReference>
<evidence type="ECO:0000256" key="4">
    <source>
        <dbReference type="ARBA" id="ARBA00022603"/>
    </source>
</evidence>
<name>A1SW29_PSYIN</name>
<dbReference type="KEGG" id="pin:Ping_1922"/>
<evidence type="ECO:0000256" key="6">
    <source>
        <dbReference type="ARBA" id="ARBA00022691"/>
    </source>
</evidence>
<dbReference type="PANTHER" id="PTHR13090">
    <property type="entry name" value="ARGININE-HYDROXYLASE NDUFAF5, MITOCHONDRIAL"/>
    <property type="match status" value="1"/>
</dbReference>
<comment type="pathway">
    <text evidence="2 8">Cofactor biosynthesis; biotin biosynthesis.</text>
</comment>
<dbReference type="GO" id="GO:0008757">
    <property type="term" value="F:S-adenosylmethionine-dependent methyltransferase activity"/>
    <property type="evidence" value="ECO:0007669"/>
    <property type="project" value="InterPro"/>
</dbReference>
<keyword evidence="6 8" id="KW-0949">S-adenosyl-L-methionine</keyword>
<organism evidence="10 11">
    <name type="scientific">Psychromonas ingrahamii (strain DSM 17664 / CCUG 51855 / 37)</name>
    <dbReference type="NCBI Taxonomy" id="357804"/>
    <lineage>
        <taxon>Bacteria</taxon>
        <taxon>Pseudomonadati</taxon>
        <taxon>Pseudomonadota</taxon>
        <taxon>Gammaproteobacteria</taxon>
        <taxon>Alteromonadales</taxon>
        <taxon>Psychromonadaceae</taxon>
        <taxon>Psychromonas</taxon>
    </lineage>
</organism>
<accession>A1SW29</accession>